<gene>
    <name evidence="1" type="ORF">K488DRAFT_61663</name>
</gene>
<reference evidence="1" key="2">
    <citation type="journal article" date="2022" name="New Phytol.">
        <title>Evolutionary transition to the ectomycorrhizal habit in the genomes of a hyperdiverse lineage of mushroom-forming fungi.</title>
        <authorList>
            <person name="Looney B."/>
            <person name="Miyauchi S."/>
            <person name="Morin E."/>
            <person name="Drula E."/>
            <person name="Courty P.E."/>
            <person name="Kohler A."/>
            <person name="Kuo A."/>
            <person name="LaButti K."/>
            <person name="Pangilinan J."/>
            <person name="Lipzen A."/>
            <person name="Riley R."/>
            <person name="Andreopoulos W."/>
            <person name="He G."/>
            <person name="Johnson J."/>
            <person name="Nolan M."/>
            <person name="Tritt A."/>
            <person name="Barry K.W."/>
            <person name="Grigoriev I.V."/>
            <person name="Nagy L.G."/>
            <person name="Hibbett D."/>
            <person name="Henrissat B."/>
            <person name="Matheny P.B."/>
            <person name="Labbe J."/>
            <person name="Martin F.M."/>
        </authorList>
    </citation>
    <scope>NUCLEOTIDE SEQUENCE</scope>
    <source>
        <strain evidence="1">EC-137</strain>
    </source>
</reference>
<keyword evidence="2" id="KW-1185">Reference proteome</keyword>
<comment type="caution">
    <text evidence="1">The sequence shown here is derived from an EMBL/GenBank/DDBJ whole genome shotgun (WGS) entry which is preliminary data.</text>
</comment>
<evidence type="ECO:0000313" key="1">
    <source>
        <dbReference type="EMBL" id="KAI0027401.1"/>
    </source>
</evidence>
<protein>
    <submittedName>
        <fullName evidence="1">Aspartic peptidase domain-containing protein</fullName>
    </submittedName>
</protein>
<sequence>MRSGSLLTFLFLLFTSAALGLPTRSGVSIALMRRSNVTSQDGSVNASLIRVHVNEVQAKITRGMLAYEFNTGTKHHLDTGLSRRAALEGFPTTNGTPGEGIVLVGSPSAMFTVDFDTGVSDLILPGVNCNTPACTGHPRRYNPVFSLASEPKNAAFITKFGGTSVVSGTIFTDAVSLGGLVVKNQALGAADSYPESLAIEHSPQDGIMGLAFPSISRLREGAKPVATPPFLSNLIAQGSLLSPVFGVKLAFPGAEIFLGGVNTALSPGPVTPPLPAFWEVVMDSVSVAGTPIRTAIPSIIDTGSDYIVGDSKTVNAIFRAIPGSKAAPPQLVGPGFFTTPCGQDPKVSLTFGKRKFLLPASALNLGPIEPGSQDCLSGIVVDTTTPGAAFVVGEVFLKTVYTSTCPS</sequence>
<dbReference type="EMBL" id="MU273912">
    <property type="protein sequence ID" value="KAI0027401.1"/>
    <property type="molecule type" value="Genomic_DNA"/>
</dbReference>
<proteinExistence type="predicted"/>
<reference evidence="1" key="1">
    <citation type="submission" date="2021-02" db="EMBL/GenBank/DDBJ databases">
        <authorList>
            <consortium name="DOE Joint Genome Institute"/>
            <person name="Ahrendt S."/>
            <person name="Looney B.P."/>
            <person name="Miyauchi S."/>
            <person name="Morin E."/>
            <person name="Drula E."/>
            <person name="Courty P.E."/>
            <person name="Chicoki N."/>
            <person name="Fauchery L."/>
            <person name="Kohler A."/>
            <person name="Kuo A."/>
            <person name="Labutti K."/>
            <person name="Pangilinan J."/>
            <person name="Lipzen A."/>
            <person name="Riley R."/>
            <person name="Andreopoulos W."/>
            <person name="He G."/>
            <person name="Johnson J."/>
            <person name="Barry K.W."/>
            <person name="Grigoriev I.V."/>
            <person name="Nagy L."/>
            <person name="Hibbett D."/>
            <person name="Henrissat B."/>
            <person name="Matheny P.B."/>
            <person name="Labbe J."/>
            <person name="Martin F."/>
        </authorList>
    </citation>
    <scope>NUCLEOTIDE SEQUENCE</scope>
    <source>
        <strain evidence="1">EC-137</strain>
    </source>
</reference>
<dbReference type="Proteomes" id="UP000814128">
    <property type="component" value="Unassembled WGS sequence"/>
</dbReference>
<accession>A0ACB8Q6J9</accession>
<organism evidence="1 2">
    <name type="scientific">Vararia minispora EC-137</name>
    <dbReference type="NCBI Taxonomy" id="1314806"/>
    <lineage>
        <taxon>Eukaryota</taxon>
        <taxon>Fungi</taxon>
        <taxon>Dikarya</taxon>
        <taxon>Basidiomycota</taxon>
        <taxon>Agaricomycotina</taxon>
        <taxon>Agaricomycetes</taxon>
        <taxon>Russulales</taxon>
        <taxon>Lachnocladiaceae</taxon>
        <taxon>Vararia</taxon>
    </lineage>
</organism>
<name>A0ACB8Q6J9_9AGAM</name>
<evidence type="ECO:0000313" key="2">
    <source>
        <dbReference type="Proteomes" id="UP000814128"/>
    </source>
</evidence>